<protein>
    <submittedName>
        <fullName evidence="1">Uncharacterized protein</fullName>
    </submittedName>
</protein>
<sequence length="42" mass="4813">MNQIIKKNIVESGVFVSNLNELQQMKAMSQKSKQLKILGKKH</sequence>
<comment type="caution">
    <text evidence="1">The sequence shown here is derived from an EMBL/GenBank/DDBJ whole genome shotgun (WGS) entry which is preliminary data.</text>
</comment>
<reference evidence="1" key="1">
    <citation type="journal article" date="2015" name="Nature">
        <title>Complex archaea that bridge the gap between prokaryotes and eukaryotes.</title>
        <authorList>
            <person name="Spang A."/>
            <person name="Saw J.H."/>
            <person name="Jorgensen S.L."/>
            <person name="Zaremba-Niedzwiedzka K."/>
            <person name="Martijn J."/>
            <person name="Lind A.E."/>
            <person name="van Eijk R."/>
            <person name="Schleper C."/>
            <person name="Guy L."/>
            <person name="Ettema T.J."/>
        </authorList>
    </citation>
    <scope>NUCLEOTIDE SEQUENCE</scope>
</reference>
<dbReference type="EMBL" id="LAZR01014093">
    <property type="protein sequence ID" value="KKM18998.1"/>
    <property type="molecule type" value="Genomic_DNA"/>
</dbReference>
<accession>A0A0F9KA70</accession>
<proteinExistence type="predicted"/>
<dbReference type="AlphaFoldDB" id="A0A0F9KA70"/>
<evidence type="ECO:0000313" key="1">
    <source>
        <dbReference type="EMBL" id="KKM18998.1"/>
    </source>
</evidence>
<gene>
    <name evidence="1" type="ORF">LCGC14_1660070</name>
</gene>
<name>A0A0F9KA70_9ZZZZ</name>
<organism evidence="1">
    <name type="scientific">marine sediment metagenome</name>
    <dbReference type="NCBI Taxonomy" id="412755"/>
    <lineage>
        <taxon>unclassified sequences</taxon>
        <taxon>metagenomes</taxon>
        <taxon>ecological metagenomes</taxon>
    </lineage>
</organism>